<name>A0A1M6G5G5_9BACT</name>
<dbReference type="AlphaFoldDB" id="A0A1M6G5G5"/>
<dbReference type="EMBL" id="FQZE01000010">
    <property type="protein sequence ID" value="SHJ05163.1"/>
    <property type="molecule type" value="Genomic_DNA"/>
</dbReference>
<sequence length="165" mass="19467">MQTTFKKFLEGNADFGDFEKTRFEDEENNEFIHSYKKLITESNAEVPDFNPFEKVNDLKQKRIINSRRILLYAASVLIIVSLFFFNKTYQQKSSEVVLNQQKLNEIKNNTQMALFHFSKELNACMANFEDAKKMHQPISEMQSLKNYKINSNNPVKNQKLMNHEN</sequence>
<organism evidence="2 3">
    <name type="scientific">Tangfeifania diversioriginum</name>
    <dbReference type="NCBI Taxonomy" id="1168035"/>
    <lineage>
        <taxon>Bacteria</taxon>
        <taxon>Pseudomonadati</taxon>
        <taxon>Bacteroidota</taxon>
        <taxon>Bacteroidia</taxon>
        <taxon>Marinilabiliales</taxon>
        <taxon>Prolixibacteraceae</taxon>
        <taxon>Tangfeifania</taxon>
    </lineage>
</organism>
<reference evidence="2 3" key="1">
    <citation type="submission" date="2016-11" db="EMBL/GenBank/DDBJ databases">
        <authorList>
            <person name="Jaros S."/>
            <person name="Januszkiewicz K."/>
            <person name="Wedrychowicz H."/>
        </authorList>
    </citation>
    <scope>NUCLEOTIDE SEQUENCE [LARGE SCALE GENOMIC DNA]</scope>
    <source>
        <strain evidence="2 3">DSM 27063</strain>
    </source>
</reference>
<accession>A0A1M6G5G5</accession>
<keyword evidence="3" id="KW-1185">Reference proteome</keyword>
<evidence type="ECO:0000256" key="1">
    <source>
        <dbReference type="SAM" id="Phobius"/>
    </source>
</evidence>
<dbReference type="STRING" id="1168035.SAMN05444280_11038"/>
<keyword evidence="1" id="KW-0472">Membrane</keyword>
<gene>
    <name evidence="2" type="ORF">SAMN05444280_11038</name>
</gene>
<protein>
    <submittedName>
        <fullName evidence="2">Uncharacterized protein</fullName>
    </submittedName>
</protein>
<feature type="transmembrane region" description="Helical" evidence="1">
    <location>
        <begin position="69"/>
        <end position="85"/>
    </location>
</feature>
<dbReference type="RefSeq" id="WP_073168249.1">
    <property type="nucleotide sequence ID" value="NZ_FQZE01000010.1"/>
</dbReference>
<keyword evidence="1" id="KW-0812">Transmembrane</keyword>
<dbReference type="OrthoDB" id="9860992at2"/>
<proteinExistence type="predicted"/>
<keyword evidence="1" id="KW-1133">Transmembrane helix</keyword>
<evidence type="ECO:0000313" key="3">
    <source>
        <dbReference type="Proteomes" id="UP000184050"/>
    </source>
</evidence>
<dbReference type="Proteomes" id="UP000184050">
    <property type="component" value="Unassembled WGS sequence"/>
</dbReference>
<evidence type="ECO:0000313" key="2">
    <source>
        <dbReference type="EMBL" id="SHJ05163.1"/>
    </source>
</evidence>